<evidence type="ECO:0000259" key="1">
    <source>
        <dbReference type="PROSITE" id="PS50022"/>
    </source>
</evidence>
<dbReference type="Gene3D" id="2.60.120.260">
    <property type="entry name" value="Galactose-binding domain-like"/>
    <property type="match status" value="1"/>
</dbReference>
<keyword evidence="3" id="KW-1185">Reference proteome</keyword>
<protein>
    <submittedName>
        <fullName evidence="2">Discoidin domain-containing protein</fullName>
    </submittedName>
</protein>
<dbReference type="PROSITE" id="PS50022">
    <property type="entry name" value="FA58C_3"/>
    <property type="match status" value="1"/>
</dbReference>
<dbReference type="AlphaFoldDB" id="A0A7Y6IJ58"/>
<reference evidence="2 3" key="1">
    <citation type="submission" date="2020-06" db="EMBL/GenBank/DDBJ databases">
        <title>Nonomuraea sp. SMC257, a novel actinomycete isolated from soil.</title>
        <authorList>
            <person name="Chanama M."/>
        </authorList>
    </citation>
    <scope>NUCLEOTIDE SEQUENCE [LARGE SCALE GENOMIC DNA]</scope>
    <source>
        <strain evidence="2 3">SMC257</strain>
    </source>
</reference>
<dbReference type="InterPro" id="IPR008979">
    <property type="entry name" value="Galactose-bd-like_sf"/>
</dbReference>
<dbReference type="Pfam" id="PF00754">
    <property type="entry name" value="F5_F8_type_C"/>
    <property type="match status" value="1"/>
</dbReference>
<sequence length="188" mass="20164">MVGSAVVPGAGATLDVGLFASAANRHTGQEAIAVLTDPAPAPSTARDAGRDTLQSLRKPVTALSWEPNRGPEYANDGNRANSPYFSSQMTWDTTWWKVDLGKVDDISRVDVRTYVGGGRYYEYRLEGSLDGATWYPLGGRRGPRAATDAGDTMTTEAKARYVRVVGTHNTANLAFHLTEVSVYGTPAP</sequence>
<dbReference type="EMBL" id="JABWGN010000023">
    <property type="protein sequence ID" value="NUW37839.1"/>
    <property type="molecule type" value="Genomic_DNA"/>
</dbReference>
<dbReference type="SUPFAM" id="SSF49785">
    <property type="entry name" value="Galactose-binding domain-like"/>
    <property type="match status" value="1"/>
</dbReference>
<dbReference type="InterPro" id="IPR000421">
    <property type="entry name" value="FA58C"/>
</dbReference>
<evidence type="ECO:0000313" key="2">
    <source>
        <dbReference type="EMBL" id="NUW37839.1"/>
    </source>
</evidence>
<evidence type="ECO:0000313" key="3">
    <source>
        <dbReference type="Proteomes" id="UP000586042"/>
    </source>
</evidence>
<comment type="caution">
    <text evidence="2">The sequence shown here is derived from an EMBL/GenBank/DDBJ whole genome shotgun (WGS) entry which is preliminary data.</text>
</comment>
<feature type="domain" description="F5/8 type C" evidence="1">
    <location>
        <begin position="43"/>
        <end position="185"/>
    </location>
</feature>
<accession>A0A7Y6IJ58</accession>
<organism evidence="2 3">
    <name type="scientific">Nonomuraea montanisoli</name>
    <dbReference type="NCBI Taxonomy" id="2741721"/>
    <lineage>
        <taxon>Bacteria</taxon>
        <taxon>Bacillati</taxon>
        <taxon>Actinomycetota</taxon>
        <taxon>Actinomycetes</taxon>
        <taxon>Streptosporangiales</taxon>
        <taxon>Streptosporangiaceae</taxon>
        <taxon>Nonomuraea</taxon>
    </lineage>
</organism>
<gene>
    <name evidence="2" type="ORF">HTZ77_41545</name>
</gene>
<dbReference type="RefSeq" id="WP_175595280.1">
    <property type="nucleotide sequence ID" value="NZ_JABWGN010000023.1"/>
</dbReference>
<name>A0A7Y6IJ58_9ACTN</name>
<proteinExistence type="predicted"/>
<dbReference type="Proteomes" id="UP000586042">
    <property type="component" value="Unassembled WGS sequence"/>
</dbReference>